<feature type="region of interest" description="Disordered" evidence="1">
    <location>
        <begin position="24"/>
        <end position="71"/>
    </location>
</feature>
<proteinExistence type="predicted"/>
<organism evidence="2 3">
    <name type="scientific">Paenibacillus phage Dragolir</name>
    <dbReference type="NCBI Taxonomy" id="2070190"/>
    <lineage>
        <taxon>Viruses</taxon>
        <taxon>Duplodnaviria</taxon>
        <taxon>Heunggongvirae</taxon>
        <taxon>Uroviricota</taxon>
        <taxon>Caudoviricetes</taxon>
        <taxon>Gochnauervirinae</taxon>
        <taxon>Dragolirvirus</taxon>
        <taxon>Dragolirvirus dragolir</taxon>
    </lineage>
</organism>
<accession>A0A2I7SC09</accession>
<dbReference type="PROSITE" id="PS51257">
    <property type="entry name" value="PROKAR_LIPOPROTEIN"/>
    <property type="match status" value="1"/>
</dbReference>
<evidence type="ECO:0008006" key="4">
    <source>
        <dbReference type="Google" id="ProtNLM"/>
    </source>
</evidence>
<sequence length="185" mass="20373">MKRVCGIVSIILVLTLLSACGSKEASTDASKKPVPTATPKPSLEPTPKPTTTPAPTPKSTPNPVEQAKREIESKTREFIKKYEETSIKEISVNEHMGTEKPDDYIVLAHLSFDRMNTAGTAKGMLDMYGSDLAANLAKAENVTEVTVFWEVPYLKKGNNIAKANYQSKGDKMYLEDSWYDPGVFN</sequence>
<evidence type="ECO:0000256" key="1">
    <source>
        <dbReference type="SAM" id="MobiDB-lite"/>
    </source>
</evidence>
<name>A0A2I7SC09_9CAUD</name>
<protein>
    <recommendedName>
        <fullName evidence="4">Lipoprotein</fullName>
    </recommendedName>
</protein>
<gene>
    <name evidence="2" type="ORF">DRAGOLIR_36</name>
</gene>
<evidence type="ECO:0000313" key="2">
    <source>
        <dbReference type="EMBL" id="AUS03437.1"/>
    </source>
</evidence>
<dbReference type="EMBL" id="MG727697">
    <property type="protein sequence ID" value="AUS03437.1"/>
    <property type="molecule type" value="Genomic_DNA"/>
</dbReference>
<keyword evidence="3" id="KW-1185">Reference proteome</keyword>
<feature type="compositionally biased region" description="Pro residues" evidence="1">
    <location>
        <begin position="36"/>
        <end position="60"/>
    </location>
</feature>
<reference evidence="2 3" key="1">
    <citation type="submission" date="2017-12" db="EMBL/GenBank/DDBJ databases">
        <authorList>
            <person name="Hurst M.R.H."/>
        </authorList>
    </citation>
    <scope>NUCLEOTIDE SEQUENCE [LARGE SCALE GENOMIC DNA]</scope>
</reference>
<evidence type="ECO:0000313" key="3">
    <source>
        <dbReference type="Proteomes" id="UP000240865"/>
    </source>
</evidence>
<dbReference type="Proteomes" id="UP000240865">
    <property type="component" value="Segment"/>
</dbReference>